<evidence type="ECO:0000313" key="1">
    <source>
        <dbReference type="EMBL" id="GFO31959.1"/>
    </source>
</evidence>
<accession>A0AAV4CL32</accession>
<evidence type="ECO:0000313" key="2">
    <source>
        <dbReference type="Proteomes" id="UP000735302"/>
    </source>
</evidence>
<proteinExistence type="predicted"/>
<organism evidence="1 2">
    <name type="scientific">Plakobranchus ocellatus</name>
    <dbReference type="NCBI Taxonomy" id="259542"/>
    <lineage>
        <taxon>Eukaryota</taxon>
        <taxon>Metazoa</taxon>
        <taxon>Spiralia</taxon>
        <taxon>Lophotrochozoa</taxon>
        <taxon>Mollusca</taxon>
        <taxon>Gastropoda</taxon>
        <taxon>Heterobranchia</taxon>
        <taxon>Euthyneura</taxon>
        <taxon>Panpulmonata</taxon>
        <taxon>Sacoglossa</taxon>
        <taxon>Placobranchoidea</taxon>
        <taxon>Plakobranchidae</taxon>
        <taxon>Plakobranchus</taxon>
    </lineage>
</organism>
<dbReference type="EMBL" id="BLXT01006498">
    <property type="protein sequence ID" value="GFO31959.1"/>
    <property type="molecule type" value="Genomic_DNA"/>
</dbReference>
<protein>
    <submittedName>
        <fullName evidence="1">Uncharacterized protein</fullName>
    </submittedName>
</protein>
<sequence length="102" mass="11788">MPLTDRSEVDFRSSRPRLEHCETVALCHRVFRIQVKTLYHHICGRLRALFATGVLSFLSVRDELGSFTYKRVKIHLIENDGSDASQTWIHWTGTHSARPDIP</sequence>
<gene>
    <name evidence="1" type="ORF">PoB_005846400</name>
</gene>
<reference evidence="1 2" key="1">
    <citation type="journal article" date="2021" name="Elife">
        <title>Chloroplast acquisition without the gene transfer in kleptoplastic sea slugs, Plakobranchus ocellatus.</title>
        <authorList>
            <person name="Maeda T."/>
            <person name="Takahashi S."/>
            <person name="Yoshida T."/>
            <person name="Shimamura S."/>
            <person name="Takaki Y."/>
            <person name="Nagai Y."/>
            <person name="Toyoda A."/>
            <person name="Suzuki Y."/>
            <person name="Arimoto A."/>
            <person name="Ishii H."/>
            <person name="Satoh N."/>
            <person name="Nishiyama T."/>
            <person name="Hasebe M."/>
            <person name="Maruyama T."/>
            <person name="Minagawa J."/>
            <person name="Obokata J."/>
            <person name="Shigenobu S."/>
        </authorList>
    </citation>
    <scope>NUCLEOTIDE SEQUENCE [LARGE SCALE GENOMIC DNA]</scope>
</reference>
<name>A0AAV4CL32_9GAST</name>
<dbReference type="AlphaFoldDB" id="A0AAV4CL32"/>
<dbReference type="Proteomes" id="UP000735302">
    <property type="component" value="Unassembled WGS sequence"/>
</dbReference>
<keyword evidence="2" id="KW-1185">Reference proteome</keyword>
<comment type="caution">
    <text evidence="1">The sequence shown here is derived from an EMBL/GenBank/DDBJ whole genome shotgun (WGS) entry which is preliminary data.</text>
</comment>